<dbReference type="InterPro" id="IPR005843">
    <property type="entry name" value="A-D-PHexomutase_C"/>
</dbReference>
<protein>
    <recommendedName>
        <fullName evidence="5">phosphomannomutase</fullName>
        <ecNumber evidence="5">5.4.2.8</ecNumber>
    </recommendedName>
</protein>
<dbReference type="PANTHER" id="PTHR43771">
    <property type="entry name" value="PHOSPHOMANNOMUTASE"/>
    <property type="match status" value="1"/>
</dbReference>
<comment type="catalytic activity">
    <reaction evidence="1">
        <text>alpha-D-mannose 1-phosphate = D-mannose 6-phosphate</text>
        <dbReference type="Rhea" id="RHEA:11140"/>
        <dbReference type="ChEBI" id="CHEBI:58409"/>
        <dbReference type="ChEBI" id="CHEBI:58735"/>
        <dbReference type="EC" id="5.4.2.8"/>
    </reaction>
</comment>
<evidence type="ECO:0000313" key="16">
    <source>
        <dbReference type="Proteomes" id="UP000633263"/>
    </source>
</evidence>
<evidence type="ECO:0000256" key="2">
    <source>
        <dbReference type="ARBA" id="ARBA00001946"/>
    </source>
</evidence>
<dbReference type="Proteomes" id="UP000633263">
    <property type="component" value="Unassembled WGS sequence"/>
</dbReference>
<gene>
    <name evidence="15" type="ORF">GCM10009083_11820</name>
</gene>
<dbReference type="Gene3D" id="3.30.310.50">
    <property type="entry name" value="Alpha-D-phosphohexomutase, C-terminal domain"/>
    <property type="match status" value="1"/>
</dbReference>
<keyword evidence="16" id="KW-1185">Reference proteome</keyword>
<dbReference type="InterPro" id="IPR005841">
    <property type="entry name" value="Alpha-D-phosphohexomutase_SF"/>
</dbReference>
<dbReference type="Pfam" id="PF02878">
    <property type="entry name" value="PGM_PMM_I"/>
    <property type="match status" value="1"/>
</dbReference>
<name>A0ABQ2CMW9_9GAMM</name>
<evidence type="ECO:0000256" key="10">
    <source>
        <dbReference type="RuleBase" id="RU004326"/>
    </source>
</evidence>
<reference evidence="16" key="1">
    <citation type="journal article" date="2019" name="Int. J. Syst. Evol. Microbiol.">
        <title>The Global Catalogue of Microorganisms (GCM) 10K type strain sequencing project: providing services to taxonomists for standard genome sequencing and annotation.</title>
        <authorList>
            <consortium name="The Broad Institute Genomics Platform"/>
            <consortium name="The Broad Institute Genome Sequencing Center for Infectious Disease"/>
            <person name="Wu L."/>
            <person name="Ma J."/>
        </authorList>
    </citation>
    <scope>NUCLEOTIDE SEQUENCE [LARGE SCALE GENOMIC DNA]</scope>
    <source>
        <strain evidence="16">JCM 11590</strain>
    </source>
</reference>
<evidence type="ECO:0000256" key="6">
    <source>
        <dbReference type="ARBA" id="ARBA00022553"/>
    </source>
</evidence>
<feature type="domain" description="Alpha-D-phosphohexomutase alpha/beta/alpha" evidence="13">
    <location>
        <begin position="161"/>
        <end position="265"/>
    </location>
</feature>
<dbReference type="SUPFAM" id="SSF55957">
    <property type="entry name" value="Phosphoglucomutase, C-terminal domain"/>
    <property type="match status" value="1"/>
</dbReference>
<dbReference type="InterPro" id="IPR005844">
    <property type="entry name" value="A-D-PHexomutase_a/b/a-I"/>
</dbReference>
<keyword evidence="7 10" id="KW-0479">Metal-binding</keyword>
<comment type="pathway">
    <text evidence="3">Nucleotide-sugar biosynthesis; GDP-alpha-D-mannose biosynthesis; alpha-D-mannose 1-phosphate from D-fructose 6-phosphate: step 2/2.</text>
</comment>
<dbReference type="Pfam" id="PF02880">
    <property type="entry name" value="PGM_PMM_III"/>
    <property type="match status" value="1"/>
</dbReference>
<evidence type="ECO:0000313" key="15">
    <source>
        <dbReference type="EMBL" id="GGI96802.1"/>
    </source>
</evidence>
<dbReference type="PANTHER" id="PTHR43771:SF1">
    <property type="entry name" value="PHOSPHOMANNOMUTASE"/>
    <property type="match status" value="1"/>
</dbReference>
<evidence type="ECO:0000256" key="1">
    <source>
        <dbReference type="ARBA" id="ARBA00000586"/>
    </source>
</evidence>
<keyword evidence="9" id="KW-0413">Isomerase</keyword>
<evidence type="ECO:0000259" key="11">
    <source>
        <dbReference type="Pfam" id="PF00408"/>
    </source>
</evidence>
<keyword evidence="8 10" id="KW-0460">Magnesium</keyword>
<comment type="caution">
    <text evidence="15">The sequence shown here is derived from an EMBL/GenBank/DDBJ whole genome shotgun (WGS) entry which is preliminary data.</text>
</comment>
<dbReference type="InterPro" id="IPR016055">
    <property type="entry name" value="A-D-PHexomutase_a/b/a-I/II/III"/>
</dbReference>
<evidence type="ECO:0000256" key="5">
    <source>
        <dbReference type="ARBA" id="ARBA00012730"/>
    </source>
</evidence>
<dbReference type="PROSITE" id="PS00710">
    <property type="entry name" value="PGM_PMM"/>
    <property type="match status" value="1"/>
</dbReference>
<proteinExistence type="inferred from homology"/>
<dbReference type="PRINTS" id="PR00509">
    <property type="entry name" value="PGMPMM"/>
</dbReference>
<evidence type="ECO:0000256" key="9">
    <source>
        <dbReference type="ARBA" id="ARBA00023235"/>
    </source>
</evidence>
<feature type="domain" description="Alpha-D-phosphohexomutase alpha/beta/alpha" evidence="14">
    <location>
        <begin position="270"/>
        <end position="380"/>
    </location>
</feature>
<dbReference type="Gene3D" id="3.40.120.10">
    <property type="entry name" value="Alpha-D-Glucose-1,6-Bisphosphate, subunit A, domain 3"/>
    <property type="match status" value="3"/>
</dbReference>
<accession>A0ABQ2CMW9</accession>
<keyword evidence="6" id="KW-0597">Phosphoprotein</keyword>
<comment type="similarity">
    <text evidence="4 10">Belongs to the phosphohexose mutase family.</text>
</comment>
<evidence type="ECO:0000256" key="7">
    <source>
        <dbReference type="ARBA" id="ARBA00022723"/>
    </source>
</evidence>
<dbReference type="SUPFAM" id="SSF53738">
    <property type="entry name" value="Phosphoglucomutase, first 3 domains"/>
    <property type="match status" value="3"/>
</dbReference>
<feature type="domain" description="Alpha-D-phosphohexomutase alpha/beta/alpha" evidence="12">
    <location>
        <begin position="7"/>
        <end position="132"/>
    </location>
</feature>
<organism evidence="15 16">
    <name type="scientific">Halopseudomonas pertucinogena</name>
    <dbReference type="NCBI Taxonomy" id="86175"/>
    <lineage>
        <taxon>Bacteria</taxon>
        <taxon>Pseudomonadati</taxon>
        <taxon>Pseudomonadota</taxon>
        <taxon>Gammaproteobacteria</taxon>
        <taxon>Pseudomonadales</taxon>
        <taxon>Pseudomonadaceae</taxon>
        <taxon>Halopseudomonas</taxon>
    </lineage>
</organism>
<sequence>MSEITCFKAYDIRGQLGTQLDEDVAYRIARGFAQWLKPKRVVLGGDIRESSAPLKAALANGLRDEGVDVLDLGMVGTEEVYFATFHLGVDGGIEVTASHNPIDYNGFKLVREGSRPISADTGLADIRALAEAAQYELVDGRDPNVAEEDRGSYEQIDIRQDYIEHLLSYVDPVSFTPMRLVVNAGNGAAGPVIDALEKAFAEQHIPVELVKINHEPDGTFPNGIPNPILTENRGVTSEAVLKYQADMGIAWDGDFDRCFLFDEQGRFIEGYYIVGLLAEAFLQKERGARIIHDPRLVWNTVEQIEQNGGVAVQTKAGHAFIKERMRAEDAIYGGEMSAHHYFRDFAYCDSGMIPWLLVAELMCRKEKPLSELVDERIAAYPSSGEINLTVSDAPTVLKAIEQQYAPGALDVDYTDGLSISFEQWRFNLRASNTEPVIRLNVESRGDGALMQQQTEKLLEAIRAI</sequence>
<dbReference type="InterPro" id="IPR036900">
    <property type="entry name" value="A-D-PHexomutase_C_sf"/>
</dbReference>
<dbReference type="Pfam" id="PF02879">
    <property type="entry name" value="PGM_PMM_II"/>
    <property type="match status" value="1"/>
</dbReference>
<evidence type="ECO:0000256" key="3">
    <source>
        <dbReference type="ARBA" id="ARBA00004699"/>
    </source>
</evidence>
<dbReference type="CDD" id="cd03089">
    <property type="entry name" value="PMM_PGM"/>
    <property type="match status" value="1"/>
</dbReference>
<evidence type="ECO:0000259" key="12">
    <source>
        <dbReference type="Pfam" id="PF02878"/>
    </source>
</evidence>
<dbReference type="InterPro" id="IPR016066">
    <property type="entry name" value="A-D-PHexomutase_CS"/>
</dbReference>
<dbReference type="InterPro" id="IPR005846">
    <property type="entry name" value="A-D-PHexomutase_a/b/a-III"/>
</dbReference>
<evidence type="ECO:0000259" key="13">
    <source>
        <dbReference type="Pfam" id="PF02879"/>
    </source>
</evidence>
<dbReference type="EMBL" id="BMNN01000002">
    <property type="protein sequence ID" value="GGI96802.1"/>
    <property type="molecule type" value="Genomic_DNA"/>
</dbReference>
<evidence type="ECO:0000256" key="4">
    <source>
        <dbReference type="ARBA" id="ARBA00010231"/>
    </source>
</evidence>
<comment type="cofactor">
    <cofactor evidence="2">
        <name>Mg(2+)</name>
        <dbReference type="ChEBI" id="CHEBI:18420"/>
    </cofactor>
</comment>
<feature type="domain" description="Alpha-D-phosphohexomutase C-terminal" evidence="11">
    <location>
        <begin position="385"/>
        <end position="457"/>
    </location>
</feature>
<dbReference type="EC" id="5.4.2.8" evidence="5"/>
<evidence type="ECO:0000256" key="8">
    <source>
        <dbReference type="ARBA" id="ARBA00022842"/>
    </source>
</evidence>
<dbReference type="InterPro" id="IPR005845">
    <property type="entry name" value="A-D-PHexomutase_a/b/a-II"/>
</dbReference>
<dbReference type="RefSeq" id="WP_188635701.1">
    <property type="nucleotide sequence ID" value="NZ_BMNN01000002.1"/>
</dbReference>
<evidence type="ECO:0000259" key="14">
    <source>
        <dbReference type="Pfam" id="PF02880"/>
    </source>
</evidence>
<dbReference type="Pfam" id="PF00408">
    <property type="entry name" value="PGM_PMM_IV"/>
    <property type="match status" value="1"/>
</dbReference>